<keyword evidence="3" id="KW-1185">Reference proteome</keyword>
<feature type="domain" description="PH" evidence="1">
    <location>
        <begin position="243"/>
        <end position="346"/>
    </location>
</feature>
<dbReference type="SMART" id="SM00233">
    <property type="entry name" value="PH"/>
    <property type="match status" value="2"/>
</dbReference>
<evidence type="ECO:0000313" key="3">
    <source>
        <dbReference type="Proteomes" id="UP000501346"/>
    </source>
</evidence>
<protein>
    <submittedName>
        <fullName evidence="2">Protein opy1</fullName>
    </submittedName>
</protein>
<accession>A0A6C1E6Y4</accession>
<evidence type="ECO:0000259" key="1">
    <source>
        <dbReference type="PROSITE" id="PS50003"/>
    </source>
</evidence>
<evidence type="ECO:0000313" key="2">
    <source>
        <dbReference type="EMBL" id="QID84304.1"/>
    </source>
</evidence>
<dbReference type="Gene3D" id="2.30.29.30">
    <property type="entry name" value="Pleckstrin-homology domain (PH domain)/Phosphotyrosine-binding domain (PTB)"/>
    <property type="match status" value="2"/>
</dbReference>
<name>A0A6C1E6Y4_SACPS</name>
<dbReference type="Proteomes" id="UP000501346">
    <property type="component" value="Chromosome SeIV-SeII"/>
</dbReference>
<dbReference type="PROSITE" id="PS50003">
    <property type="entry name" value="PH_DOMAIN"/>
    <property type="match status" value="1"/>
</dbReference>
<dbReference type="Pfam" id="PF00169">
    <property type="entry name" value="PH"/>
    <property type="match status" value="1"/>
</dbReference>
<organism evidence="2 3">
    <name type="scientific">Saccharomyces pastorianus</name>
    <name type="common">Lager yeast</name>
    <name type="synonym">Saccharomyces cerevisiae x Saccharomyces eubayanus</name>
    <dbReference type="NCBI Taxonomy" id="27292"/>
    <lineage>
        <taxon>Eukaryota</taxon>
        <taxon>Fungi</taxon>
        <taxon>Dikarya</taxon>
        <taxon>Ascomycota</taxon>
        <taxon>Saccharomycotina</taxon>
        <taxon>Saccharomycetes</taxon>
        <taxon>Saccharomycetales</taxon>
        <taxon>Saccharomycetaceae</taxon>
        <taxon>Saccharomyces</taxon>
    </lineage>
</organism>
<dbReference type="AlphaFoldDB" id="A0A6C1E6Y4"/>
<sequence length="353" mass="40592">MLFNSKLVSRFIWSSCAGFILASLTIPMIAGQAAPSSQHEILIASNLIKKPSTSQNKTPIVQASPDNNDGKADDVTLSIQNYHHHHPHLWWPRSTDHHYWCVLRKNQFAYYKTQDEREAISVIPRFEILNFKISELDGILIVYTPSKDLMFKFPPGQNEQTDKELMHDWKIALEKFLSSPSGSESVTTGSDYDEDEDEDDLIVVDEKAGPSSRKHSCSLTMDEQLSHEDKKFYRMFDPRNPEHQVCSGILYTRVKKKKIFNRAKWQKFNVELTNISFSLYSFKTGKIKKSIKLNKIVDCIEIDNSSKNKSGDTNFALITFDERLSFKAANDQDMVDWIINFKSGILIRKKIKS</sequence>
<gene>
    <name evidence="2" type="primary">OPY1_2</name>
    <name evidence="2" type="ORF">GRS66_006805</name>
</gene>
<reference evidence="2 3" key="1">
    <citation type="journal article" date="2019" name="BMC Genomics">
        <title>Chromosome level assembly and comparative genome analysis confirm lager-brewing yeasts originated from a single hybridization.</title>
        <authorList>
            <person name="Salazar A.N."/>
            <person name="Gorter de Vries A.R."/>
            <person name="van den Broek M."/>
            <person name="Brouwers N."/>
            <person name="de la Torre Cortes P."/>
            <person name="Kuijpers N.G.A."/>
            <person name="Daran J.G."/>
            <person name="Abeel T."/>
        </authorList>
    </citation>
    <scope>NUCLEOTIDE SEQUENCE [LARGE SCALE GENOMIC DNA]</scope>
    <source>
        <strain evidence="2 3">CBS 1483</strain>
    </source>
</reference>
<dbReference type="OrthoDB" id="2157866at2759"/>
<dbReference type="EMBL" id="CP049001">
    <property type="protein sequence ID" value="QID84304.1"/>
    <property type="molecule type" value="Genomic_DNA"/>
</dbReference>
<dbReference type="InterPro" id="IPR011993">
    <property type="entry name" value="PH-like_dom_sf"/>
</dbReference>
<proteinExistence type="predicted"/>
<dbReference type="InterPro" id="IPR001849">
    <property type="entry name" value="PH_domain"/>
</dbReference>
<dbReference type="SUPFAM" id="SSF50729">
    <property type="entry name" value="PH domain-like"/>
    <property type="match status" value="2"/>
</dbReference>